<dbReference type="InParanoid" id="A0A7M7N5V7"/>
<dbReference type="GeneID" id="100893096"/>
<proteinExistence type="predicted"/>
<dbReference type="EnsemblMetazoa" id="XM_030975721">
    <property type="protein sequence ID" value="XP_030831581"/>
    <property type="gene ID" value="LOC100893096"/>
</dbReference>
<evidence type="ECO:0000313" key="4">
    <source>
        <dbReference type="Proteomes" id="UP000007110"/>
    </source>
</evidence>
<dbReference type="InterPro" id="IPR003347">
    <property type="entry name" value="JmjC_dom"/>
</dbReference>
<reference evidence="3" key="2">
    <citation type="submission" date="2021-01" db="UniProtKB">
        <authorList>
            <consortium name="EnsemblMetazoa"/>
        </authorList>
    </citation>
    <scope>IDENTIFICATION</scope>
</reference>
<name>A0A7M7N5V7_STRPU</name>
<evidence type="ECO:0000256" key="1">
    <source>
        <dbReference type="SAM" id="Phobius"/>
    </source>
</evidence>
<keyword evidence="1" id="KW-0472">Membrane</keyword>
<keyword evidence="1" id="KW-0812">Transmembrane</keyword>
<organism evidence="3 4">
    <name type="scientific">Strongylocentrotus purpuratus</name>
    <name type="common">Purple sea urchin</name>
    <dbReference type="NCBI Taxonomy" id="7668"/>
    <lineage>
        <taxon>Eukaryota</taxon>
        <taxon>Metazoa</taxon>
        <taxon>Echinodermata</taxon>
        <taxon>Eleutherozoa</taxon>
        <taxon>Echinozoa</taxon>
        <taxon>Echinoidea</taxon>
        <taxon>Euechinoidea</taxon>
        <taxon>Echinacea</taxon>
        <taxon>Camarodonta</taxon>
        <taxon>Echinidea</taxon>
        <taxon>Strongylocentrotidae</taxon>
        <taxon>Strongylocentrotus</taxon>
    </lineage>
</organism>
<dbReference type="Gene3D" id="2.60.120.650">
    <property type="entry name" value="Cupin"/>
    <property type="match status" value="1"/>
</dbReference>
<dbReference type="RefSeq" id="XP_030831581.1">
    <property type="nucleotide sequence ID" value="XM_030975721.1"/>
</dbReference>
<dbReference type="KEGG" id="spu:100893096"/>
<dbReference type="GO" id="GO:0016706">
    <property type="term" value="F:2-oxoglutarate-dependent dioxygenase activity"/>
    <property type="evidence" value="ECO:0000318"/>
    <property type="project" value="GO_Central"/>
</dbReference>
<dbReference type="AlphaFoldDB" id="A0A7M7N5V7"/>
<evidence type="ECO:0000313" key="3">
    <source>
        <dbReference type="EnsemblMetazoa" id="XP_030831581"/>
    </source>
</evidence>
<dbReference type="PANTHER" id="PTHR12480">
    <property type="entry name" value="ARGININE DEMETHYLASE AND LYSYL-HYDROXYLASE JMJD"/>
    <property type="match status" value="1"/>
</dbReference>
<dbReference type="PANTHER" id="PTHR12480:SF41">
    <property type="entry name" value="JMJC DOMAIN-CONTAINING PROTEIN"/>
    <property type="match status" value="1"/>
</dbReference>
<dbReference type="OrthoDB" id="10063099at2759"/>
<sequence length="362" mass="41394">MADATQSIHVTLKESFTKISEQIEELQLSHREWQQLMKSHKEFQVFDNFIRRQPQSMGVLYLKVILWSLVSLFLLVFLLFAVFSHNVIPDDSFLGSAHYHISKIYVETFDGAILDEEQCIVPFHEAVQDLFRPPVLDCSMCAGMTSVDIRTNLTTKEFKDKYAYSSRPLLVTDGMEGWTAVDTFSFQFFQEVYAAGSKALKSAEDDCQFFPYKTDFGKLGDVFNMTVDQAYLRDGSNSKPWYIGWSNCDYTAANNLRKHYKKPYFLPEDSESSKVDWLFMGSPGYGAPNHIDAVDKPSWQAQVKGHKIWTLTPPPECYFECGPRMEVTLHPGSIVIVDTNSWFHSTLVIGDEMSITIGSEYD</sequence>
<dbReference type="OMA" id="YCGWSNC"/>
<evidence type="ECO:0000259" key="2">
    <source>
        <dbReference type="PROSITE" id="PS51184"/>
    </source>
</evidence>
<keyword evidence="4" id="KW-1185">Reference proteome</keyword>
<reference evidence="4" key="1">
    <citation type="submission" date="2015-02" db="EMBL/GenBank/DDBJ databases">
        <title>Genome sequencing for Strongylocentrotus purpuratus.</title>
        <authorList>
            <person name="Murali S."/>
            <person name="Liu Y."/>
            <person name="Vee V."/>
            <person name="English A."/>
            <person name="Wang M."/>
            <person name="Skinner E."/>
            <person name="Han Y."/>
            <person name="Muzny D.M."/>
            <person name="Worley K.C."/>
            <person name="Gibbs R.A."/>
        </authorList>
    </citation>
    <scope>NUCLEOTIDE SEQUENCE</scope>
</reference>
<dbReference type="PROSITE" id="PS51184">
    <property type="entry name" value="JMJC"/>
    <property type="match status" value="1"/>
</dbReference>
<feature type="transmembrane region" description="Helical" evidence="1">
    <location>
        <begin position="60"/>
        <end position="83"/>
    </location>
</feature>
<protein>
    <recommendedName>
        <fullName evidence="2">JmjC domain-containing protein</fullName>
    </recommendedName>
</protein>
<dbReference type="Proteomes" id="UP000007110">
    <property type="component" value="Unassembled WGS sequence"/>
</dbReference>
<dbReference type="SUPFAM" id="SSF51197">
    <property type="entry name" value="Clavaminate synthase-like"/>
    <property type="match status" value="1"/>
</dbReference>
<feature type="domain" description="JmjC" evidence="2">
    <location>
        <begin position="251"/>
        <end position="362"/>
    </location>
</feature>
<accession>A0A7M7N5V7</accession>
<keyword evidence="1" id="KW-1133">Transmembrane helix</keyword>
<dbReference type="InterPro" id="IPR050910">
    <property type="entry name" value="JMJD6_ArgDemeth/LysHydrox"/>
</dbReference>